<sequence length="117" mass="13417">MHSEPHPHARRPPVSHGRTSNDLKRGRTYSKGPLFSPGVRHKQTCAPGGLVLYIPLSFLLRLVSPSRHAPILPNTRSLRVFPPRIRRVLARRAYYPLRLRDTRCHTCESHHPLLLLV</sequence>
<protein>
    <submittedName>
        <fullName evidence="2">Uncharacterized protein</fullName>
    </submittedName>
</protein>
<dbReference type="InParanoid" id="A0A165F7V5"/>
<proteinExistence type="predicted"/>
<accession>A0A165F7V5</accession>
<organism evidence="2 3">
    <name type="scientific">Exidia glandulosa HHB12029</name>
    <dbReference type="NCBI Taxonomy" id="1314781"/>
    <lineage>
        <taxon>Eukaryota</taxon>
        <taxon>Fungi</taxon>
        <taxon>Dikarya</taxon>
        <taxon>Basidiomycota</taxon>
        <taxon>Agaricomycotina</taxon>
        <taxon>Agaricomycetes</taxon>
        <taxon>Auriculariales</taxon>
        <taxon>Exidiaceae</taxon>
        <taxon>Exidia</taxon>
    </lineage>
</organism>
<feature type="non-terminal residue" evidence="2">
    <location>
        <position position="117"/>
    </location>
</feature>
<feature type="region of interest" description="Disordered" evidence="1">
    <location>
        <begin position="1"/>
        <end position="38"/>
    </location>
</feature>
<evidence type="ECO:0000313" key="2">
    <source>
        <dbReference type="EMBL" id="KZV88544.1"/>
    </source>
</evidence>
<evidence type="ECO:0000313" key="3">
    <source>
        <dbReference type="Proteomes" id="UP000077266"/>
    </source>
</evidence>
<evidence type="ECO:0000256" key="1">
    <source>
        <dbReference type="SAM" id="MobiDB-lite"/>
    </source>
</evidence>
<keyword evidence="3" id="KW-1185">Reference proteome</keyword>
<dbReference type="EMBL" id="KV426097">
    <property type="protein sequence ID" value="KZV88544.1"/>
    <property type="molecule type" value="Genomic_DNA"/>
</dbReference>
<gene>
    <name evidence="2" type="ORF">EXIGLDRAFT_722590</name>
</gene>
<dbReference type="Proteomes" id="UP000077266">
    <property type="component" value="Unassembled WGS sequence"/>
</dbReference>
<name>A0A165F7V5_EXIGL</name>
<dbReference type="AlphaFoldDB" id="A0A165F7V5"/>
<reference evidence="2 3" key="1">
    <citation type="journal article" date="2016" name="Mol. Biol. Evol.">
        <title>Comparative Genomics of Early-Diverging Mushroom-Forming Fungi Provides Insights into the Origins of Lignocellulose Decay Capabilities.</title>
        <authorList>
            <person name="Nagy L.G."/>
            <person name="Riley R."/>
            <person name="Tritt A."/>
            <person name="Adam C."/>
            <person name="Daum C."/>
            <person name="Floudas D."/>
            <person name="Sun H."/>
            <person name="Yadav J.S."/>
            <person name="Pangilinan J."/>
            <person name="Larsson K.H."/>
            <person name="Matsuura K."/>
            <person name="Barry K."/>
            <person name="Labutti K."/>
            <person name="Kuo R."/>
            <person name="Ohm R.A."/>
            <person name="Bhattacharya S.S."/>
            <person name="Shirouzu T."/>
            <person name="Yoshinaga Y."/>
            <person name="Martin F.M."/>
            <person name="Grigoriev I.V."/>
            <person name="Hibbett D.S."/>
        </authorList>
    </citation>
    <scope>NUCLEOTIDE SEQUENCE [LARGE SCALE GENOMIC DNA]</scope>
    <source>
        <strain evidence="2 3">HHB12029</strain>
    </source>
</reference>